<organism evidence="4 5">
    <name type="scientific">Bison bison bison</name>
    <name type="common">North American plains bison</name>
    <dbReference type="NCBI Taxonomy" id="43346"/>
    <lineage>
        <taxon>Eukaryota</taxon>
        <taxon>Metazoa</taxon>
        <taxon>Chordata</taxon>
        <taxon>Craniata</taxon>
        <taxon>Vertebrata</taxon>
        <taxon>Euteleostomi</taxon>
        <taxon>Mammalia</taxon>
        <taxon>Eutheria</taxon>
        <taxon>Laurasiatheria</taxon>
        <taxon>Artiodactyla</taxon>
        <taxon>Ruminantia</taxon>
        <taxon>Pecora</taxon>
        <taxon>Bovidae</taxon>
        <taxon>Bovinae</taxon>
        <taxon>Bison</taxon>
    </lineage>
</organism>
<feature type="region of interest" description="Disordered" evidence="3">
    <location>
        <begin position="43"/>
        <end position="76"/>
    </location>
</feature>
<feature type="region of interest" description="Disordered" evidence="3">
    <location>
        <begin position="731"/>
        <end position="806"/>
    </location>
</feature>
<dbReference type="RefSeq" id="XP_010827137.1">
    <property type="nucleotide sequence ID" value="XM_010828835.1"/>
</dbReference>
<feature type="region of interest" description="Disordered" evidence="3">
    <location>
        <begin position="924"/>
        <end position="963"/>
    </location>
</feature>
<keyword evidence="1 2" id="KW-0175">Coiled coil</keyword>
<evidence type="ECO:0000256" key="3">
    <source>
        <dbReference type="SAM" id="MobiDB-lite"/>
    </source>
</evidence>
<dbReference type="GO" id="GO:0047496">
    <property type="term" value="P:vesicle transport along microtubule"/>
    <property type="evidence" value="ECO:0007669"/>
    <property type="project" value="TreeGrafter"/>
</dbReference>
<accession>A0A6P3GKD0</accession>
<name>A0A6P3GKD0_BISBB</name>
<evidence type="ECO:0000256" key="2">
    <source>
        <dbReference type="SAM" id="Coils"/>
    </source>
</evidence>
<feature type="coiled-coil region" evidence="2">
    <location>
        <begin position="539"/>
        <end position="594"/>
    </location>
</feature>
<reference evidence="5" key="1">
    <citation type="submission" date="2025-08" db="UniProtKB">
        <authorList>
            <consortium name="RefSeq"/>
        </authorList>
    </citation>
    <scope>IDENTIFICATION</scope>
    <source>
        <tissue evidence="5">Blood</tissue>
    </source>
</reference>
<feature type="compositionally biased region" description="Basic and acidic residues" evidence="3">
    <location>
        <begin position="48"/>
        <end position="57"/>
    </location>
</feature>
<feature type="region of interest" description="Disordered" evidence="3">
    <location>
        <begin position="457"/>
        <end position="484"/>
    </location>
</feature>
<dbReference type="CTD" id="92558"/>
<dbReference type="KEGG" id="bbis:104980195"/>
<keyword evidence="4" id="KW-1185">Reference proteome</keyword>
<dbReference type="OrthoDB" id="9451547at2759"/>
<evidence type="ECO:0000256" key="1">
    <source>
        <dbReference type="ARBA" id="ARBA00023054"/>
    </source>
</evidence>
<dbReference type="PANTHER" id="PTHR32123">
    <property type="entry name" value="BICD FAMILY-LIKE CARGO ADAPTER"/>
    <property type="match status" value="1"/>
</dbReference>
<feature type="compositionally biased region" description="Low complexity" evidence="3">
    <location>
        <begin position="457"/>
        <end position="468"/>
    </location>
</feature>
<feature type="compositionally biased region" description="Polar residues" evidence="3">
    <location>
        <begin position="943"/>
        <end position="952"/>
    </location>
</feature>
<proteinExistence type="predicted"/>
<feature type="compositionally biased region" description="Low complexity" evidence="3">
    <location>
        <begin position="731"/>
        <end position="742"/>
    </location>
</feature>
<feature type="compositionally biased region" description="Low complexity" evidence="3">
    <location>
        <begin position="653"/>
        <end position="668"/>
    </location>
</feature>
<dbReference type="Proteomes" id="UP000515208">
    <property type="component" value="Unplaced"/>
</dbReference>
<feature type="region of interest" description="Disordered" evidence="3">
    <location>
        <begin position="265"/>
        <end position="294"/>
    </location>
</feature>
<feature type="compositionally biased region" description="Basic and acidic residues" evidence="3">
    <location>
        <begin position="954"/>
        <end position="963"/>
    </location>
</feature>
<gene>
    <name evidence="5" type="primary">CCDC64</name>
</gene>
<dbReference type="GO" id="GO:0055107">
    <property type="term" value="P:Golgi to secretory granule transport"/>
    <property type="evidence" value="ECO:0007669"/>
    <property type="project" value="TreeGrafter"/>
</dbReference>
<protein>
    <submittedName>
        <fullName evidence="5">Bicaudal D-related protein 1</fullName>
    </submittedName>
</protein>
<dbReference type="InterPro" id="IPR051149">
    <property type="entry name" value="Spindly/BICDR_Dynein_Adapter"/>
</dbReference>
<dbReference type="AlphaFoldDB" id="A0A6P3GKD0"/>
<feature type="region of interest" description="Disordered" evidence="3">
    <location>
        <begin position="640"/>
        <end position="701"/>
    </location>
</feature>
<evidence type="ECO:0000313" key="4">
    <source>
        <dbReference type="Proteomes" id="UP000515208"/>
    </source>
</evidence>
<dbReference type="PANTHER" id="PTHR32123:SF12">
    <property type="entry name" value="BICD FAMILY-LIKE CARGO ADAPTER 1"/>
    <property type="match status" value="1"/>
</dbReference>
<sequence>MELPAAAADAVGNPATATAAALISFPAGRGELELALEEELALLAAGERPSEPGEHPQAEPGPPAEAAGLQPPPAQDPELLSVIRQKEKDLVLAARLGKALLERNQDMSRQYEQMHKELTDKLEHLEQEKHELRRRFENREGEWEGRVSELESDVKQLQDELERQQVHLREADREKTRAVQELSEQNQRLLDQLSRASEVERQLSMQVHALREDFREKNSSTNQHIIRLESLQAEIKMLSDRKRELEHRLSATLEENDLLQGTVEELQDRGPPGAGTEGGLRARRARPPGPEEGLVHGQWATLRPLLRPDMGLLRSWTVCPVVSHIWILPTAYPECHLHSVFSCKLVAGSGSMVRFGVGLSAGAWPPHPPLLSPRKLHQSQLELQEVRLSYRQLQVKVEELTEERSLQSSAATSASLLSEIEQSMEAEELEQEREQLRLQLWEAYCQVRYLCSHLRGSDSADSAVSTDSSMDESSETSSAKDVPAGSLRTALNELKRLIQSIVDGMEPTVTLLSVEMTALKEERDRLRVTSEDKEPKEQLQKAIRDRDEAIAKKNAVELELAKCKMDMMSLNSQLLDAIQQKLNLSQQLEAWQDDISHRGGPSRVPTAGPVLGSTTAERGSGCFQSGCRARLQALLPLSRERSGGPLYAPRPQLPTAGGLLLLGTRPGPGSSPPTAPAQQAAPHPRACTSRPRPVGLTAGSSATAGPAVAEAVPSLRGSCLPALCCRPSSSAGPSAGSALSPSRCRAEGVPAPPAPRIPKFSARPSTSRPQDGSKGVCAQPCRQAASAPQGGRLQKLPTRPTEGATSTLALGSWPALQLPGSRHQAPAAPLTKPQADLTAQQKPREPPWLLKVSPGLDGHLCGTQNRQGLDQRSHYGPKAAYIQLRGTIPRAQWPNTRSPTLRDARLVYQKPQLPWVIAEASERQDEKFVGQRAGVISPLEAKGQTSRGTLGPTSRRDPQLPER</sequence>
<feature type="coiled-coil region" evidence="2">
    <location>
        <begin position="101"/>
        <end position="199"/>
    </location>
</feature>
<feature type="coiled-coil region" evidence="2">
    <location>
        <begin position="383"/>
        <end position="446"/>
    </location>
</feature>
<evidence type="ECO:0000313" key="5">
    <source>
        <dbReference type="RefSeq" id="XP_010827137.1"/>
    </source>
</evidence>
<dbReference type="GeneID" id="104980195"/>
<feature type="region of interest" description="Disordered" evidence="3">
    <location>
        <begin position="818"/>
        <end position="838"/>
    </location>
</feature>